<dbReference type="InterPro" id="IPR020846">
    <property type="entry name" value="MFS_dom"/>
</dbReference>
<feature type="transmembrane region" description="Helical" evidence="6">
    <location>
        <begin position="151"/>
        <end position="174"/>
    </location>
</feature>
<feature type="transmembrane region" description="Helical" evidence="6">
    <location>
        <begin position="22"/>
        <end position="41"/>
    </location>
</feature>
<feature type="transmembrane region" description="Helical" evidence="6">
    <location>
        <begin position="90"/>
        <end position="109"/>
    </location>
</feature>
<evidence type="ECO:0000256" key="4">
    <source>
        <dbReference type="ARBA" id="ARBA00023136"/>
    </source>
</evidence>
<dbReference type="PANTHER" id="PTHR11360">
    <property type="entry name" value="MONOCARBOXYLATE TRANSPORTER"/>
    <property type="match status" value="1"/>
</dbReference>
<dbReference type="PROSITE" id="PS50850">
    <property type="entry name" value="MFS"/>
    <property type="match status" value="1"/>
</dbReference>
<dbReference type="PANTHER" id="PTHR11360:SF317">
    <property type="entry name" value="MAJOR FACILITATOR SUPERFAMILY (MFS) PROFILE DOMAIN-CONTAINING PROTEIN-RELATED"/>
    <property type="match status" value="1"/>
</dbReference>
<keyword evidence="3 6" id="KW-1133">Transmembrane helix</keyword>
<feature type="transmembrane region" description="Helical" evidence="6">
    <location>
        <begin position="305"/>
        <end position="326"/>
    </location>
</feature>
<dbReference type="Pfam" id="PF07690">
    <property type="entry name" value="MFS_1"/>
    <property type="match status" value="1"/>
</dbReference>
<evidence type="ECO:0000313" key="9">
    <source>
        <dbReference type="Proteomes" id="UP001597046"/>
    </source>
</evidence>
<keyword evidence="9" id="KW-1185">Reference proteome</keyword>
<feature type="transmembrane region" description="Helical" evidence="6">
    <location>
        <begin position="186"/>
        <end position="204"/>
    </location>
</feature>
<evidence type="ECO:0000256" key="6">
    <source>
        <dbReference type="SAM" id="Phobius"/>
    </source>
</evidence>
<evidence type="ECO:0000256" key="2">
    <source>
        <dbReference type="ARBA" id="ARBA00022692"/>
    </source>
</evidence>
<dbReference type="RefSeq" id="WP_386054852.1">
    <property type="nucleotide sequence ID" value="NZ_JBHTKH010000025.1"/>
</dbReference>
<feature type="transmembrane region" description="Helical" evidence="6">
    <location>
        <begin position="365"/>
        <end position="392"/>
    </location>
</feature>
<comment type="subcellular location">
    <subcellularLocation>
        <location evidence="1">Cell membrane</location>
        <topology evidence="1">Multi-pass membrane protein</topology>
    </subcellularLocation>
</comment>
<feature type="transmembrane region" description="Helical" evidence="6">
    <location>
        <begin position="332"/>
        <end position="353"/>
    </location>
</feature>
<organism evidence="8 9">
    <name type="scientific">Terrabacter terrigena</name>
    <dbReference type="NCBI Taxonomy" id="574718"/>
    <lineage>
        <taxon>Bacteria</taxon>
        <taxon>Bacillati</taxon>
        <taxon>Actinomycetota</taxon>
        <taxon>Actinomycetes</taxon>
        <taxon>Micrococcales</taxon>
        <taxon>Intrasporangiaceae</taxon>
        <taxon>Terrabacter</taxon>
    </lineage>
</organism>
<dbReference type="SUPFAM" id="SSF103473">
    <property type="entry name" value="MFS general substrate transporter"/>
    <property type="match status" value="1"/>
</dbReference>
<evidence type="ECO:0000256" key="3">
    <source>
        <dbReference type="ARBA" id="ARBA00022989"/>
    </source>
</evidence>
<dbReference type="InterPro" id="IPR050327">
    <property type="entry name" value="Proton-linked_MCT"/>
</dbReference>
<feature type="region of interest" description="Disordered" evidence="5">
    <location>
        <begin position="426"/>
        <end position="455"/>
    </location>
</feature>
<feature type="transmembrane region" description="Helical" evidence="6">
    <location>
        <begin position="273"/>
        <end position="293"/>
    </location>
</feature>
<feature type="compositionally biased region" description="Basic and acidic residues" evidence="5">
    <location>
        <begin position="446"/>
        <end position="455"/>
    </location>
</feature>
<gene>
    <name evidence="8" type="ORF">ACFQ2V_20745</name>
</gene>
<sequence>MSRTDTGLGTGPDTTGRGANRWVILVCAVLVQLSIGSVYAWSVFAKALQSDQAFGWSKSKAAVPFSVVIGMIFIGTYVGGRLQDARGPRVVAMTGGVIYAVGVILASFAQSPDAFWLLVLGYGVIGGFGLGMVYIVPIAMLQKWFPDKPGLITGLAVAGFGFGAVVTAPVGQALIDNSPSVPTKAFLWLGIGYLVILLVCTSVFRNPAAVPDATSSATKDSTKDESRATGSRDFTPSEAMHTKQWYLLTAILTMSVTAGISLIAVAAGTASDVAGYSATSAAALVGVLGLFNGAGRIFWGWLSDIVGKMPAFLGILGIQGVCLLLIPHASSAALFAVLAALVYLCYGGAFGTMPSTAGTFFGVRNVGAIYGLMLIGWSIGGVVGPLLIASLIGSQKAYNLGFTVIGIITLVALVLPLITKKPRHDAVGTAETGDARGGRRSQGRTDSGRADSARR</sequence>
<keyword evidence="4 6" id="KW-0472">Membrane</keyword>
<comment type="caution">
    <text evidence="8">The sequence shown here is derived from an EMBL/GenBank/DDBJ whole genome shotgun (WGS) entry which is preliminary data.</text>
</comment>
<dbReference type="EMBL" id="JBHTKH010000025">
    <property type="protein sequence ID" value="MFD1056742.1"/>
    <property type="molecule type" value="Genomic_DNA"/>
</dbReference>
<keyword evidence="2 6" id="KW-0812">Transmembrane</keyword>
<dbReference type="Gene3D" id="1.20.1250.20">
    <property type="entry name" value="MFS general substrate transporter like domains"/>
    <property type="match status" value="2"/>
</dbReference>
<dbReference type="CDD" id="cd17353">
    <property type="entry name" value="MFS_OFA_like"/>
    <property type="match status" value="1"/>
</dbReference>
<dbReference type="InterPro" id="IPR011701">
    <property type="entry name" value="MFS"/>
</dbReference>
<evidence type="ECO:0000313" key="8">
    <source>
        <dbReference type="EMBL" id="MFD1056742.1"/>
    </source>
</evidence>
<name>A0ABW3N2K5_9MICO</name>
<feature type="transmembrane region" description="Helical" evidence="6">
    <location>
        <begin position="398"/>
        <end position="418"/>
    </location>
</feature>
<feature type="transmembrane region" description="Helical" evidence="6">
    <location>
        <begin position="245"/>
        <end position="267"/>
    </location>
</feature>
<feature type="transmembrane region" description="Helical" evidence="6">
    <location>
        <begin position="61"/>
        <end position="78"/>
    </location>
</feature>
<reference evidence="9" key="1">
    <citation type="journal article" date="2019" name="Int. J. Syst. Evol. Microbiol.">
        <title>The Global Catalogue of Microorganisms (GCM) 10K type strain sequencing project: providing services to taxonomists for standard genome sequencing and annotation.</title>
        <authorList>
            <consortium name="The Broad Institute Genomics Platform"/>
            <consortium name="The Broad Institute Genome Sequencing Center for Infectious Disease"/>
            <person name="Wu L."/>
            <person name="Ma J."/>
        </authorList>
    </citation>
    <scope>NUCLEOTIDE SEQUENCE [LARGE SCALE GENOMIC DNA]</scope>
    <source>
        <strain evidence="9">CCUG 57508</strain>
    </source>
</reference>
<feature type="region of interest" description="Disordered" evidence="5">
    <location>
        <begin position="211"/>
        <end position="235"/>
    </location>
</feature>
<evidence type="ECO:0000256" key="1">
    <source>
        <dbReference type="ARBA" id="ARBA00004651"/>
    </source>
</evidence>
<evidence type="ECO:0000256" key="5">
    <source>
        <dbReference type="SAM" id="MobiDB-lite"/>
    </source>
</evidence>
<feature type="domain" description="Major facilitator superfamily (MFS) profile" evidence="7">
    <location>
        <begin position="20"/>
        <end position="424"/>
    </location>
</feature>
<accession>A0ABW3N2K5</accession>
<dbReference type="Proteomes" id="UP001597046">
    <property type="component" value="Unassembled WGS sequence"/>
</dbReference>
<evidence type="ECO:0000259" key="7">
    <source>
        <dbReference type="PROSITE" id="PS50850"/>
    </source>
</evidence>
<protein>
    <submittedName>
        <fullName evidence="8">OFA family MFS transporter</fullName>
    </submittedName>
</protein>
<feature type="transmembrane region" description="Helical" evidence="6">
    <location>
        <begin position="115"/>
        <end position="139"/>
    </location>
</feature>
<proteinExistence type="predicted"/>
<dbReference type="InterPro" id="IPR036259">
    <property type="entry name" value="MFS_trans_sf"/>
</dbReference>